<dbReference type="RefSeq" id="WP_091653795.1">
    <property type="nucleotide sequence ID" value="NZ_FOVW01000006.1"/>
</dbReference>
<keyword evidence="1" id="KW-0472">Membrane</keyword>
<feature type="transmembrane region" description="Helical" evidence="1">
    <location>
        <begin position="103"/>
        <end position="124"/>
    </location>
</feature>
<dbReference type="Proteomes" id="UP000199564">
    <property type="component" value="Unassembled WGS sequence"/>
</dbReference>
<protein>
    <submittedName>
        <fullName evidence="2">Uncharacterized membrane protein</fullName>
    </submittedName>
</protein>
<organism evidence="2 3">
    <name type="scientific">Algoriphagus ornithinivorans</name>
    <dbReference type="NCBI Taxonomy" id="226506"/>
    <lineage>
        <taxon>Bacteria</taxon>
        <taxon>Pseudomonadati</taxon>
        <taxon>Bacteroidota</taxon>
        <taxon>Cytophagia</taxon>
        <taxon>Cytophagales</taxon>
        <taxon>Cyclobacteriaceae</taxon>
        <taxon>Algoriphagus</taxon>
    </lineage>
</organism>
<sequence>MIQVLKRYSLFVLSGFYIFAGINHFLNPEFYLPLIPDYFSNAEFINVLAGLAEIILGIGLLIKKVRRLAIIGIVLMLLAFIPSHVYFIQKGSCIDGGLCVSNWIGWVRLVIIHPILIAWPLWYWKQS</sequence>
<feature type="transmembrane region" description="Helical" evidence="1">
    <location>
        <begin position="68"/>
        <end position="88"/>
    </location>
</feature>
<keyword evidence="1" id="KW-1133">Transmembrane helix</keyword>
<dbReference type="PANTHER" id="PTHR36974:SF1">
    <property type="entry name" value="DOXX FAMILY MEMBRANE PROTEIN"/>
    <property type="match status" value="1"/>
</dbReference>
<evidence type="ECO:0000313" key="3">
    <source>
        <dbReference type="Proteomes" id="UP000199564"/>
    </source>
</evidence>
<keyword evidence="1" id="KW-0812">Transmembrane</keyword>
<dbReference type="EMBL" id="FOVW01000006">
    <property type="protein sequence ID" value="SFO38328.1"/>
    <property type="molecule type" value="Genomic_DNA"/>
</dbReference>
<accession>A0A1I5GQQ9</accession>
<feature type="transmembrane region" description="Helical" evidence="1">
    <location>
        <begin position="7"/>
        <end position="26"/>
    </location>
</feature>
<feature type="transmembrane region" description="Helical" evidence="1">
    <location>
        <begin position="38"/>
        <end position="61"/>
    </location>
</feature>
<evidence type="ECO:0000256" key="1">
    <source>
        <dbReference type="SAM" id="Phobius"/>
    </source>
</evidence>
<evidence type="ECO:0000313" key="2">
    <source>
        <dbReference type="EMBL" id="SFO38328.1"/>
    </source>
</evidence>
<dbReference type="AlphaFoldDB" id="A0A1I5GQQ9"/>
<keyword evidence="3" id="KW-1185">Reference proteome</keyword>
<dbReference type="PANTHER" id="PTHR36974">
    <property type="entry name" value="MEMBRANE PROTEIN-RELATED"/>
    <property type="match status" value="1"/>
</dbReference>
<proteinExistence type="predicted"/>
<gene>
    <name evidence="2" type="ORF">SAMN04488519_10617</name>
</gene>
<name>A0A1I5GQQ9_9BACT</name>
<dbReference type="STRING" id="226506.SAMN04488519_10617"/>
<reference evidence="3" key="1">
    <citation type="submission" date="2016-10" db="EMBL/GenBank/DDBJ databases">
        <authorList>
            <person name="Varghese N."/>
            <person name="Submissions S."/>
        </authorList>
    </citation>
    <scope>NUCLEOTIDE SEQUENCE [LARGE SCALE GENOMIC DNA]</scope>
    <source>
        <strain evidence="3">DSM 15282</strain>
    </source>
</reference>